<dbReference type="AlphaFoldDB" id="A0A1H2DEI0"/>
<feature type="transmembrane region" description="Helical" evidence="1">
    <location>
        <begin position="70"/>
        <end position="89"/>
    </location>
</feature>
<evidence type="ECO:0000313" key="3">
    <source>
        <dbReference type="Proteomes" id="UP000198688"/>
    </source>
</evidence>
<name>A0A1H2DEI0_9ACTN</name>
<keyword evidence="1" id="KW-0472">Membrane</keyword>
<dbReference type="Proteomes" id="UP000198688">
    <property type="component" value="Chromosome I"/>
</dbReference>
<accession>A0A1H2DEI0</accession>
<proteinExistence type="predicted"/>
<gene>
    <name evidence="2" type="ORF">SAMN04489716_9519</name>
</gene>
<evidence type="ECO:0000313" key="2">
    <source>
        <dbReference type="EMBL" id="SDT81158.1"/>
    </source>
</evidence>
<protein>
    <submittedName>
        <fullName evidence="2">Uncharacterized protein</fullName>
    </submittedName>
</protein>
<dbReference type="OrthoDB" id="3294897at2"/>
<feature type="transmembrane region" description="Helical" evidence="1">
    <location>
        <begin position="45"/>
        <end position="64"/>
    </location>
</feature>
<dbReference type="EMBL" id="LT629758">
    <property type="protein sequence ID" value="SDT81158.1"/>
    <property type="molecule type" value="Genomic_DNA"/>
</dbReference>
<dbReference type="STRING" id="113562.SAMN04489716_9519"/>
<dbReference type="RefSeq" id="WP_092556191.1">
    <property type="nucleotide sequence ID" value="NZ_BOMJ01000018.1"/>
</dbReference>
<sequence>MSKLIQLPVPVRNDRWKPSNPLLESVIRKYIDEARNEVCDTTGSAGTLVGGGMVLVALGIILSAGSGNPLLAVMVVVALALGGLAYTGVKAPPLRPDPLQILAPMGGPGNLPAGYLVHPLAWQAGLPHYLAGIPERRLRIAVDLCRDHPGAVTDLLRLVERAERHVAEHKPGRDFSPAGRLHEVQKFATRMVEYQVRRVPALTQG</sequence>
<reference evidence="2 3" key="1">
    <citation type="submission" date="2016-10" db="EMBL/GenBank/DDBJ databases">
        <authorList>
            <person name="de Groot N.N."/>
        </authorList>
    </citation>
    <scope>NUCLEOTIDE SEQUENCE [LARGE SCALE GENOMIC DNA]</scope>
    <source>
        <strain evidence="2 3">DSM 43941</strain>
    </source>
</reference>
<keyword evidence="3" id="KW-1185">Reference proteome</keyword>
<keyword evidence="1" id="KW-1133">Transmembrane helix</keyword>
<keyword evidence="1" id="KW-0812">Transmembrane</keyword>
<evidence type="ECO:0000256" key="1">
    <source>
        <dbReference type="SAM" id="Phobius"/>
    </source>
</evidence>
<organism evidence="2 3">
    <name type="scientific">Actinoplanes derwentensis</name>
    <dbReference type="NCBI Taxonomy" id="113562"/>
    <lineage>
        <taxon>Bacteria</taxon>
        <taxon>Bacillati</taxon>
        <taxon>Actinomycetota</taxon>
        <taxon>Actinomycetes</taxon>
        <taxon>Micromonosporales</taxon>
        <taxon>Micromonosporaceae</taxon>
        <taxon>Actinoplanes</taxon>
    </lineage>
</organism>